<evidence type="ECO:0000313" key="7">
    <source>
        <dbReference type="EMBL" id="VAX23238.1"/>
    </source>
</evidence>
<feature type="domain" description="VWFA" evidence="6">
    <location>
        <begin position="100"/>
        <end position="279"/>
    </location>
</feature>
<keyword evidence="3 5" id="KW-1133">Transmembrane helix</keyword>
<keyword evidence="1" id="KW-1003">Cell membrane</keyword>
<accession>A0A3B1CGZ1</accession>
<dbReference type="PROSITE" id="PS50234">
    <property type="entry name" value="VWFA"/>
    <property type="match status" value="1"/>
</dbReference>
<dbReference type="PANTHER" id="PTHR22550:SF5">
    <property type="entry name" value="LEUCINE ZIPPER PROTEIN 4"/>
    <property type="match status" value="1"/>
</dbReference>
<evidence type="ECO:0000256" key="5">
    <source>
        <dbReference type="SAM" id="Phobius"/>
    </source>
</evidence>
<evidence type="ECO:0000256" key="2">
    <source>
        <dbReference type="ARBA" id="ARBA00022692"/>
    </source>
</evidence>
<dbReference type="SMART" id="SM00327">
    <property type="entry name" value="VWA"/>
    <property type="match status" value="1"/>
</dbReference>
<sequence length="347" mass="37700">MADHPLEDYPVRFHDIIWFWGILAIPVLGALAWIGINRQRGAIHRFVSRQIAPRLLSEKVFTLRRITSAILALAMALLVLSLARPQYGVKPVMLKRSGIDVMIAIDTSKSMNARDIAPSRIERARNEIKKLIPALEGNRLGLIAFAGQSFVECPLTLDTSTVRLFLDTINTGSIPVPGTAIGGAIRDAVKAFRVSKAKSKALILVTDGENLEGEVEEAATLAKENGISIFPIGIGLKGGAPIPEVDKAGNITGYKTDNKGNTIISRLDTVTLNKIAELTGGFLVTFGEEGEDIALLIDHLSKLDKSDITSQEFTEYEERFQWLLAAALLLLLLEYVFVSSGGAKRAA</sequence>
<dbReference type="InterPro" id="IPR036465">
    <property type="entry name" value="vWFA_dom_sf"/>
</dbReference>
<dbReference type="AlphaFoldDB" id="A0A3B1CGZ1"/>
<evidence type="ECO:0000256" key="3">
    <source>
        <dbReference type="ARBA" id="ARBA00022989"/>
    </source>
</evidence>
<reference evidence="7" key="1">
    <citation type="submission" date="2018-06" db="EMBL/GenBank/DDBJ databases">
        <authorList>
            <person name="Zhirakovskaya E."/>
        </authorList>
    </citation>
    <scope>NUCLEOTIDE SEQUENCE</scope>
</reference>
<evidence type="ECO:0000256" key="1">
    <source>
        <dbReference type="ARBA" id="ARBA00022475"/>
    </source>
</evidence>
<gene>
    <name evidence="7" type="ORF">MNBD_NITROSPINAE02-1962</name>
</gene>
<dbReference type="InterPro" id="IPR002035">
    <property type="entry name" value="VWF_A"/>
</dbReference>
<keyword evidence="4 5" id="KW-0472">Membrane</keyword>
<evidence type="ECO:0000256" key="4">
    <source>
        <dbReference type="ARBA" id="ARBA00023136"/>
    </source>
</evidence>
<keyword evidence="2 5" id="KW-0812">Transmembrane</keyword>
<dbReference type="Pfam" id="PF00092">
    <property type="entry name" value="VWA"/>
    <property type="match status" value="1"/>
</dbReference>
<name>A0A3B1CGZ1_9ZZZZ</name>
<dbReference type="Gene3D" id="3.40.50.410">
    <property type="entry name" value="von Willebrand factor, type A domain"/>
    <property type="match status" value="1"/>
</dbReference>
<feature type="transmembrane region" description="Helical" evidence="5">
    <location>
        <begin position="63"/>
        <end position="83"/>
    </location>
</feature>
<organism evidence="7">
    <name type="scientific">hydrothermal vent metagenome</name>
    <dbReference type="NCBI Taxonomy" id="652676"/>
    <lineage>
        <taxon>unclassified sequences</taxon>
        <taxon>metagenomes</taxon>
        <taxon>ecological metagenomes</taxon>
    </lineage>
</organism>
<dbReference type="InterPro" id="IPR050768">
    <property type="entry name" value="UPF0353/GerABKA_families"/>
</dbReference>
<proteinExistence type="predicted"/>
<feature type="transmembrane region" description="Helical" evidence="5">
    <location>
        <begin position="16"/>
        <end position="36"/>
    </location>
</feature>
<dbReference type="SUPFAM" id="SSF53300">
    <property type="entry name" value="vWA-like"/>
    <property type="match status" value="1"/>
</dbReference>
<evidence type="ECO:0000259" key="6">
    <source>
        <dbReference type="PROSITE" id="PS50234"/>
    </source>
</evidence>
<feature type="transmembrane region" description="Helical" evidence="5">
    <location>
        <begin position="320"/>
        <end position="338"/>
    </location>
</feature>
<protein>
    <recommendedName>
        <fullName evidence="6">VWFA domain-containing protein</fullName>
    </recommendedName>
</protein>
<dbReference type="PANTHER" id="PTHR22550">
    <property type="entry name" value="SPORE GERMINATION PROTEIN"/>
    <property type="match status" value="1"/>
</dbReference>
<dbReference type="EMBL" id="UOGE01000083">
    <property type="protein sequence ID" value="VAX23238.1"/>
    <property type="molecule type" value="Genomic_DNA"/>
</dbReference>